<dbReference type="InterPro" id="IPR013762">
    <property type="entry name" value="Integrase-like_cat_sf"/>
</dbReference>
<evidence type="ECO:0000256" key="2">
    <source>
        <dbReference type="SAM" id="MobiDB-lite"/>
    </source>
</evidence>
<keyword evidence="1" id="KW-0233">DNA recombination</keyword>
<feature type="region of interest" description="Disordered" evidence="2">
    <location>
        <begin position="146"/>
        <end position="166"/>
    </location>
</feature>
<evidence type="ECO:0000313" key="3">
    <source>
        <dbReference type="EMBL" id="KPH76255.1"/>
    </source>
</evidence>
<reference evidence="3 4" key="1">
    <citation type="submission" date="2015-07" db="EMBL/GenBank/DDBJ databases">
        <title>High-quality draft genome sequence of Oceanobacillus caeni HM6, a bacillus isolated from a human feces.</title>
        <authorList>
            <person name="Kumar J."/>
            <person name="Verma M.K."/>
            <person name="Pandey R."/>
            <person name="Bhambi M."/>
            <person name="Chauhan N."/>
        </authorList>
    </citation>
    <scope>NUCLEOTIDE SEQUENCE [LARGE SCALE GENOMIC DNA]</scope>
    <source>
        <strain evidence="3 4">HM6</strain>
    </source>
</reference>
<name>A0ABR5MKE8_9BACI</name>
<evidence type="ECO:0000313" key="4">
    <source>
        <dbReference type="Proteomes" id="UP000037854"/>
    </source>
</evidence>
<dbReference type="EMBL" id="LGTK01000016">
    <property type="protein sequence ID" value="KPH76255.1"/>
    <property type="molecule type" value="Genomic_DNA"/>
</dbReference>
<accession>A0ABR5MKE8</accession>
<comment type="caution">
    <text evidence="3">The sequence shown here is derived from an EMBL/GenBank/DDBJ whole genome shotgun (WGS) entry which is preliminary data.</text>
</comment>
<evidence type="ECO:0000256" key="1">
    <source>
        <dbReference type="ARBA" id="ARBA00023172"/>
    </source>
</evidence>
<evidence type="ECO:0008006" key="5">
    <source>
        <dbReference type="Google" id="ProtNLM"/>
    </source>
</evidence>
<keyword evidence="4" id="KW-1185">Reference proteome</keyword>
<gene>
    <name evidence="3" type="ORF">AFL42_06370</name>
</gene>
<dbReference type="Proteomes" id="UP000037854">
    <property type="component" value="Unassembled WGS sequence"/>
</dbReference>
<dbReference type="InterPro" id="IPR011010">
    <property type="entry name" value="DNA_brk_join_enz"/>
</dbReference>
<organism evidence="3 4">
    <name type="scientific">Oceanobacillus caeni</name>
    <dbReference type="NCBI Taxonomy" id="405946"/>
    <lineage>
        <taxon>Bacteria</taxon>
        <taxon>Bacillati</taxon>
        <taxon>Bacillota</taxon>
        <taxon>Bacilli</taxon>
        <taxon>Bacillales</taxon>
        <taxon>Bacillaceae</taxon>
        <taxon>Oceanobacillus</taxon>
    </lineage>
</organism>
<sequence length="166" mass="19893">MDLLFRYAKRKKIIKENPMDELIYPAYVDEYSSQEEDQGIEFWERDTVNYFLNRTEQEFPYRVYAMFRTLLYTGIRKGELGALLESDVCKKKELQISKNLIWINEEYLLLRPKTKNSVRTMVKLKKLNKQLREDRGNPEIEKFFPASKRSETNTARASERATSFRL</sequence>
<protein>
    <recommendedName>
        <fullName evidence="5">Tyr recombinase domain-containing protein</fullName>
    </recommendedName>
</protein>
<dbReference type="Gene3D" id="1.10.443.10">
    <property type="entry name" value="Intergrase catalytic core"/>
    <property type="match status" value="1"/>
</dbReference>
<dbReference type="SUPFAM" id="SSF56349">
    <property type="entry name" value="DNA breaking-rejoining enzymes"/>
    <property type="match status" value="1"/>
</dbReference>
<proteinExistence type="predicted"/>